<feature type="chain" id="PRO_5045223382" description="Lipocalin-like domain-containing protein" evidence="1">
    <location>
        <begin position="20"/>
        <end position="132"/>
    </location>
</feature>
<dbReference type="EMBL" id="JBAWKB010000003">
    <property type="protein sequence ID" value="MFH6772370.1"/>
    <property type="molecule type" value="Genomic_DNA"/>
</dbReference>
<comment type="caution">
    <text evidence="2">The sequence shown here is derived from an EMBL/GenBank/DDBJ whole genome shotgun (WGS) entry which is preliminary data.</text>
</comment>
<evidence type="ECO:0008006" key="4">
    <source>
        <dbReference type="Google" id="ProtNLM"/>
    </source>
</evidence>
<dbReference type="RefSeq" id="WP_344737821.1">
    <property type="nucleotide sequence ID" value="NZ_BAABAY010000001.1"/>
</dbReference>
<evidence type="ECO:0000256" key="1">
    <source>
        <dbReference type="SAM" id="SignalP"/>
    </source>
</evidence>
<feature type="signal peptide" evidence="1">
    <location>
        <begin position="1"/>
        <end position="19"/>
    </location>
</feature>
<keyword evidence="1" id="KW-0732">Signal</keyword>
<accession>A0ABW7N098</accession>
<gene>
    <name evidence="2" type="ORF">V8G58_10535</name>
</gene>
<name>A0ABW7N098_9FLAO</name>
<evidence type="ECO:0000313" key="2">
    <source>
        <dbReference type="EMBL" id="MFH6772370.1"/>
    </source>
</evidence>
<evidence type="ECO:0000313" key="3">
    <source>
        <dbReference type="Proteomes" id="UP001610100"/>
    </source>
</evidence>
<reference evidence="2 3" key="1">
    <citation type="submission" date="2024-02" db="EMBL/GenBank/DDBJ databases">
        <title>A Gaetbulibacter species isolated from tidal flats and genomic insights of their niches.</title>
        <authorList>
            <person name="Ye Y."/>
        </authorList>
    </citation>
    <scope>NUCLEOTIDE SEQUENCE [LARGE SCALE GENOMIC DNA]</scope>
    <source>
        <strain evidence="2 3">KYW382</strain>
    </source>
</reference>
<proteinExistence type="predicted"/>
<sequence length="132" mass="15193">MRSLIYLFCLVLSFSCSNNDNKPENNVPQELIGKWKIVEIYSSDGSNESWSPYDSGEPYDIWLKSDWSYVSLDSNLDCNNGSFSINNDQITFLPCASEYPLTIETMTLEILVLRDNFTPEVYKTKYSKVTNE</sequence>
<organism evidence="2 3">
    <name type="scientific">Gaetbulibacter aestuarii</name>
    <dbReference type="NCBI Taxonomy" id="1502358"/>
    <lineage>
        <taxon>Bacteria</taxon>
        <taxon>Pseudomonadati</taxon>
        <taxon>Bacteroidota</taxon>
        <taxon>Flavobacteriia</taxon>
        <taxon>Flavobacteriales</taxon>
        <taxon>Flavobacteriaceae</taxon>
        <taxon>Gaetbulibacter</taxon>
    </lineage>
</organism>
<protein>
    <recommendedName>
        <fullName evidence="4">Lipocalin-like domain-containing protein</fullName>
    </recommendedName>
</protein>
<keyword evidence="3" id="KW-1185">Reference proteome</keyword>
<dbReference type="PROSITE" id="PS51257">
    <property type="entry name" value="PROKAR_LIPOPROTEIN"/>
    <property type="match status" value="1"/>
</dbReference>
<dbReference type="Proteomes" id="UP001610100">
    <property type="component" value="Unassembled WGS sequence"/>
</dbReference>